<organism evidence="1 2">
    <name type="scientific">Steinernema glaseri</name>
    <dbReference type="NCBI Taxonomy" id="37863"/>
    <lineage>
        <taxon>Eukaryota</taxon>
        <taxon>Metazoa</taxon>
        <taxon>Ecdysozoa</taxon>
        <taxon>Nematoda</taxon>
        <taxon>Chromadorea</taxon>
        <taxon>Rhabditida</taxon>
        <taxon>Tylenchina</taxon>
        <taxon>Panagrolaimomorpha</taxon>
        <taxon>Strongyloidoidea</taxon>
        <taxon>Steinernematidae</taxon>
        <taxon>Steinernema</taxon>
    </lineage>
</organism>
<evidence type="ECO:0000313" key="2">
    <source>
        <dbReference type="WBParaSite" id="L893_g8894.t1"/>
    </source>
</evidence>
<dbReference type="WBParaSite" id="L893_g8894.t1">
    <property type="protein sequence ID" value="L893_g8894.t1"/>
    <property type="gene ID" value="L893_g8894"/>
</dbReference>
<dbReference type="AlphaFoldDB" id="A0A1I8AT35"/>
<proteinExistence type="predicted"/>
<protein>
    <submittedName>
        <fullName evidence="2">Transposase</fullName>
    </submittedName>
</protein>
<keyword evidence="1" id="KW-1185">Reference proteome</keyword>
<accession>A0A1I8AT35</accession>
<evidence type="ECO:0000313" key="1">
    <source>
        <dbReference type="Proteomes" id="UP000095287"/>
    </source>
</evidence>
<name>A0A1I8AT35_9BILA</name>
<reference evidence="2" key="1">
    <citation type="submission" date="2016-11" db="UniProtKB">
        <authorList>
            <consortium name="WormBaseParasite"/>
        </authorList>
    </citation>
    <scope>IDENTIFICATION</scope>
</reference>
<dbReference type="Proteomes" id="UP000095287">
    <property type="component" value="Unplaced"/>
</dbReference>
<sequence length="154" mass="17435">MLFTEDATACPGGYRLASVVKRVNRDNEKTFGVIDNWRHARYEHASIRPSQELQRQADKPFVQINCSQTIFPFVLAWSHLCGQQVGWNTLAALLARRLVCVYDLLRDKLTSVGITALYSSLPVSLMSACGAFPHGHRPHVGPFYQYWNARARTL</sequence>